<evidence type="ECO:0000313" key="3">
    <source>
        <dbReference type="Proteomes" id="UP000010809"/>
    </source>
</evidence>
<gene>
    <name evidence="2" type="ordered locus">TVNIR_2137</name>
</gene>
<dbReference type="RefSeq" id="WP_015258918.1">
    <property type="nucleotide sequence ID" value="NC_019902.2"/>
</dbReference>
<feature type="region of interest" description="Disordered" evidence="1">
    <location>
        <begin position="688"/>
        <end position="721"/>
    </location>
</feature>
<dbReference type="STRING" id="1255043.TVNIR_2137"/>
<dbReference type="OrthoDB" id="9027184at2"/>
<evidence type="ECO:0000256" key="1">
    <source>
        <dbReference type="SAM" id="MobiDB-lite"/>
    </source>
</evidence>
<accession>L0DXM5</accession>
<dbReference type="eggNOG" id="COG3299">
    <property type="taxonomic scope" value="Bacteria"/>
</dbReference>
<keyword evidence="3" id="KW-1185">Reference proteome</keyword>
<dbReference type="EMBL" id="CP003989">
    <property type="protein sequence ID" value="AGA33793.1"/>
    <property type="molecule type" value="Genomic_DNA"/>
</dbReference>
<dbReference type="KEGG" id="tni:TVNIR_2137"/>
<dbReference type="PATRIC" id="fig|1255043.3.peg.2157"/>
<protein>
    <submittedName>
        <fullName evidence="2">Uncharacterized protein</fullName>
    </submittedName>
</protein>
<dbReference type="AlphaFoldDB" id="L0DXM5"/>
<organism evidence="2 3">
    <name type="scientific">Thioalkalivibrio nitratireducens (strain DSM 14787 / UNIQEM 213 / ALEN2)</name>
    <dbReference type="NCBI Taxonomy" id="1255043"/>
    <lineage>
        <taxon>Bacteria</taxon>
        <taxon>Pseudomonadati</taxon>
        <taxon>Pseudomonadota</taxon>
        <taxon>Gammaproteobacteria</taxon>
        <taxon>Chromatiales</taxon>
        <taxon>Ectothiorhodospiraceae</taxon>
        <taxon>Thioalkalivibrio</taxon>
    </lineage>
</organism>
<dbReference type="InterPro" id="IPR011749">
    <property type="entry name" value="CHP02243"/>
</dbReference>
<dbReference type="Proteomes" id="UP000010809">
    <property type="component" value="Chromosome"/>
</dbReference>
<dbReference type="HOGENOM" id="CLU_024495_0_0_6"/>
<name>L0DXM5_THIND</name>
<reference evidence="2" key="1">
    <citation type="submission" date="2015-12" db="EMBL/GenBank/DDBJ databases">
        <authorList>
            <person name="Tikhonova T.V."/>
            <person name="Pavlov A.R."/>
            <person name="Beletsky A.V."/>
            <person name="Mardanov A.V."/>
            <person name="Sorokin D.Y."/>
            <person name="Ravin N.V."/>
            <person name="Popov V.O."/>
        </authorList>
    </citation>
    <scope>NUCLEOTIDE SEQUENCE</scope>
    <source>
        <strain evidence="2">DSM 14787</strain>
    </source>
</reference>
<feature type="compositionally biased region" description="Pro residues" evidence="1">
    <location>
        <begin position="712"/>
        <end position="721"/>
    </location>
</feature>
<dbReference type="NCBIfam" id="TIGR02243">
    <property type="entry name" value="putative baseplate assembly protein"/>
    <property type="match status" value="1"/>
</dbReference>
<evidence type="ECO:0000313" key="2">
    <source>
        <dbReference type="EMBL" id="AGA33793.1"/>
    </source>
</evidence>
<proteinExistence type="predicted"/>
<sequence>MPLPVPNLDDRRFEDLVAEARARLATHLPELTQLAPGDPVHNFIDLFAWLTETILYRANLIPERQRRVFLNLLQIPVRPAQPAVGVACVGTGPRSVRIPPAVPAGVQLTGAGQTFTTVGEVQPTPLELSVAIKQTLGAEDLQALGLTLDDLHEQYALARGEIPAPFQPHVFDVPREPLSLARSLDKVYYLAFSVPRTLVANIDEIRAGLAGIVLNIAIAPDDADTGESVSDLRARALDWTLMVQGQEGEILSLPLEVVHDSSLGGRRAGVARLRLPPNPALFQGLTREDPMFAGLGELPPELPTQMAANRIVFWLRLGCAEEPDLPLGYLDANGVDIVGQGLKRDLMVGIGNGRPDQVVVLPDTQIDAGTLELTVAEEGAWVPWQRVDFLAGRGPEDRVFRLDAVAGHVHFGNGQNGKRPPEGHRIRVAAYRFGGGRGGNLPPGSLTELTGASSRLVLRQDWPTRGGVDAETVEQAEQRIPQFLTHRNRAVTRDDFRLLTLANPINPVARCEVLEGFLPGASIRAAREGVPGVVSLVVLPPGEPVLDAAPRPTQGLLKDVFNYLRQRILIGTELYVLSPEFVPVAVSVKISVHDVQTEQQTLRAVREVLMHYLWALAPGGAQGEGWPLGTAVRGRELLTQAARAPGVREVNALAVFVRSDGHWRRLEFDEPLDLAAYQLPELVGIGVGSGTGTPELPEGLAPAPGDGGARPVPAPVIPDVC</sequence>